<name>A0ABQ7IQ79_9HELO</name>
<dbReference type="InterPro" id="IPR046925">
    <property type="entry name" value="WD-like_fungi"/>
</dbReference>
<evidence type="ECO:0000313" key="3">
    <source>
        <dbReference type="Proteomes" id="UP000783213"/>
    </source>
</evidence>
<proteinExistence type="predicted"/>
<gene>
    <name evidence="2" type="ORF">EAE98_005092</name>
</gene>
<reference evidence="2 3" key="1">
    <citation type="journal article" date="2020" name="Genome Biol. Evol.">
        <title>Comparative genomics of Sclerotiniaceae.</title>
        <authorList>
            <person name="Valero Jimenez C.A."/>
            <person name="Steentjes M."/>
            <person name="Scholten O.E."/>
            <person name="Van Kan J.A.L."/>
        </authorList>
    </citation>
    <scope>NUCLEOTIDE SEQUENCE [LARGE SCALE GENOMIC DNA]</scope>
    <source>
        <strain evidence="2 3">B1</strain>
    </source>
</reference>
<dbReference type="GeneID" id="62231866"/>
<protein>
    <recommendedName>
        <fullName evidence="1">WD-like domain-containing protein</fullName>
    </recommendedName>
</protein>
<evidence type="ECO:0000259" key="1">
    <source>
        <dbReference type="Pfam" id="PF20493"/>
    </source>
</evidence>
<dbReference type="Proteomes" id="UP000783213">
    <property type="component" value="Unassembled WGS sequence"/>
</dbReference>
<dbReference type="RefSeq" id="XP_038811363.1">
    <property type="nucleotide sequence ID" value="XM_038952713.1"/>
</dbReference>
<feature type="domain" description="WD-like" evidence="1">
    <location>
        <begin position="145"/>
        <end position="265"/>
    </location>
</feature>
<sequence>MSRKQIIKSAVSVAGVAVGIALYQRVVVGASAFPTASLVLSEPAEFGTYFYPSRVAATIFGADATDFDYHLASDGTAATEAIVAYKTAYAAGDESQILISFLNVTGAGTLSSTQASDSNFLCNELSGDMASHVSLCGSHVVVHDTSLSTLDKRSRWNWIKSGSHVASTAAVNILYGALGNVLYENFPSSPRSWCNSANGATACFSWSSVETFQHYYAQSFIADALTAVDFNSNSAQSDGVLGSKKREVKKRSAADVCISNRAVGCT</sequence>
<dbReference type="Pfam" id="PF20493">
    <property type="entry name" value="WD-like_fungi"/>
    <property type="match status" value="1"/>
</dbReference>
<accession>A0ABQ7IQ79</accession>
<comment type="caution">
    <text evidence="2">The sequence shown here is derived from an EMBL/GenBank/DDBJ whole genome shotgun (WGS) entry which is preliminary data.</text>
</comment>
<keyword evidence="3" id="KW-1185">Reference proteome</keyword>
<dbReference type="EMBL" id="RCSX01000009">
    <property type="protein sequence ID" value="KAF7930692.1"/>
    <property type="molecule type" value="Genomic_DNA"/>
</dbReference>
<evidence type="ECO:0000313" key="2">
    <source>
        <dbReference type="EMBL" id="KAF7930692.1"/>
    </source>
</evidence>
<organism evidence="2 3">
    <name type="scientific">Botrytis deweyae</name>
    <dbReference type="NCBI Taxonomy" id="2478750"/>
    <lineage>
        <taxon>Eukaryota</taxon>
        <taxon>Fungi</taxon>
        <taxon>Dikarya</taxon>
        <taxon>Ascomycota</taxon>
        <taxon>Pezizomycotina</taxon>
        <taxon>Leotiomycetes</taxon>
        <taxon>Helotiales</taxon>
        <taxon>Sclerotiniaceae</taxon>
        <taxon>Botrytis</taxon>
    </lineage>
</organism>